<reference evidence="3" key="1">
    <citation type="journal article" date="2017" name="Front. Plant Sci.">
        <title>Climate Clever Clovers: New Paradigm to Reduce the Environmental Footprint of Ruminants by Breeding Low Methanogenic Forages Utilizing Haplotype Variation.</title>
        <authorList>
            <person name="Kaur P."/>
            <person name="Appels R."/>
            <person name="Bayer P.E."/>
            <person name="Keeble-Gagnere G."/>
            <person name="Wang J."/>
            <person name="Hirakawa H."/>
            <person name="Shirasawa K."/>
            <person name="Vercoe P."/>
            <person name="Stefanova K."/>
            <person name="Durmic Z."/>
            <person name="Nichols P."/>
            <person name="Revell C."/>
            <person name="Isobe S.N."/>
            <person name="Edwards D."/>
            <person name="Erskine W."/>
        </authorList>
    </citation>
    <scope>NUCLEOTIDE SEQUENCE [LARGE SCALE GENOMIC DNA]</scope>
    <source>
        <strain evidence="3">cv. Daliak</strain>
    </source>
</reference>
<sequence length="297" mass="33496">MLEKRSVEDGSDPVRKRSRADLTISGLREEVPVGVPTKKFILPGCISYRELLDVNTEVQVSPADIAIINDMGPASIKKSLMEDTMAVMRVLEIANTLNARDSRYLEDVERLRKKVSELKGEIAKVENDYSNYKEKYVVQEDFITELGQKVNEINTLKGSNESLTLELYMLVEEKITLENDLRLANEKVSTLAEEKEKLESFLKSFNSWPQVGDVSLEEGSNELKNFDRFALIAKIRTLENELLTSAQESFDNALAQVKCLNPEVEFKTAGMSLLKLVKDGHLKAPEGYVDDEEAKDV</sequence>
<accession>A0A2Z6M5M8</accession>
<gene>
    <name evidence="2" type="ORF">TSUD_55350</name>
</gene>
<feature type="coiled-coil region" evidence="1">
    <location>
        <begin position="108"/>
        <end position="135"/>
    </location>
</feature>
<organism evidence="2 3">
    <name type="scientific">Trifolium subterraneum</name>
    <name type="common">Subterranean clover</name>
    <dbReference type="NCBI Taxonomy" id="3900"/>
    <lineage>
        <taxon>Eukaryota</taxon>
        <taxon>Viridiplantae</taxon>
        <taxon>Streptophyta</taxon>
        <taxon>Embryophyta</taxon>
        <taxon>Tracheophyta</taxon>
        <taxon>Spermatophyta</taxon>
        <taxon>Magnoliopsida</taxon>
        <taxon>eudicotyledons</taxon>
        <taxon>Gunneridae</taxon>
        <taxon>Pentapetalae</taxon>
        <taxon>rosids</taxon>
        <taxon>fabids</taxon>
        <taxon>Fabales</taxon>
        <taxon>Fabaceae</taxon>
        <taxon>Papilionoideae</taxon>
        <taxon>50 kb inversion clade</taxon>
        <taxon>NPAAA clade</taxon>
        <taxon>Hologalegina</taxon>
        <taxon>IRL clade</taxon>
        <taxon>Trifolieae</taxon>
        <taxon>Trifolium</taxon>
    </lineage>
</organism>
<protein>
    <submittedName>
        <fullName evidence="2">Uncharacterized protein</fullName>
    </submittedName>
</protein>
<evidence type="ECO:0000313" key="3">
    <source>
        <dbReference type="Proteomes" id="UP000242715"/>
    </source>
</evidence>
<evidence type="ECO:0000313" key="2">
    <source>
        <dbReference type="EMBL" id="GAU27381.1"/>
    </source>
</evidence>
<dbReference type="EMBL" id="DF973352">
    <property type="protein sequence ID" value="GAU27381.1"/>
    <property type="molecule type" value="Genomic_DNA"/>
</dbReference>
<evidence type="ECO:0000256" key="1">
    <source>
        <dbReference type="SAM" id="Coils"/>
    </source>
</evidence>
<proteinExistence type="predicted"/>
<dbReference type="OrthoDB" id="5988181at2759"/>
<dbReference type="Proteomes" id="UP000242715">
    <property type="component" value="Unassembled WGS sequence"/>
</dbReference>
<keyword evidence="3" id="KW-1185">Reference proteome</keyword>
<dbReference type="AlphaFoldDB" id="A0A2Z6M5M8"/>
<keyword evidence="1" id="KW-0175">Coiled coil</keyword>
<name>A0A2Z6M5M8_TRISU</name>